<keyword evidence="3" id="KW-1185">Reference proteome</keyword>
<accession>A0A812CF27</accession>
<feature type="transmembrane region" description="Helical" evidence="1">
    <location>
        <begin position="221"/>
        <end position="242"/>
    </location>
</feature>
<evidence type="ECO:0000313" key="3">
    <source>
        <dbReference type="Proteomes" id="UP000597762"/>
    </source>
</evidence>
<protein>
    <submittedName>
        <fullName evidence="2">Uncharacterized protein</fullName>
    </submittedName>
</protein>
<keyword evidence="1" id="KW-0472">Membrane</keyword>
<dbReference type="AlphaFoldDB" id="A0A812CF27"/>
<keyword evidence="1" id="KW-0812">Transmembrane</keyword>
<feature type="transmembrane region" description="Helical" evidence="1">
    <location>
        <begin position="20"/>
        <end position="51"/>
    </location>
</feature>
<organism evidence="2 3">
    <name type="scientific">Acanthosepion pharaonis</name>
    <name type="common">Pharaoh cuttlefish</name>
    <name type="synonym">Sepia pharaonis</name>
    <dbReference type="NCBI Taxonomy" id="158019"/>
    <lineage>
        <taxon>Eukaryota</taxon>
        <taxon>Metazoa</taxon>
        <taxon>Spiralia</taxon>
        <taxon>Lophotrochozoa</taxon>
        <taxon>Mollusca</taxon>
        <taxon>Cephalopoda</taxon>
        <taxon>Coleoidea</taxon>
        <taxon>Decapodiformes</taxon>
        <taxon>Sepiida</taxon>
        <taxon>Sepiina</taxon>
        <taxon>Sepiidae</taxon>
        <taxon>Acanthosepion</taxon>
    </lineage>
</organism>
<name>A0A812CF27_ACAPH</name>
<reference evidence="2" key="1">
    <citation type="submission" date="2021-01" db="EMBL/GenBank/DDBJ databases">
        <authorList>
            <person name="Li R."/>
            <person name="Bekaert M."/>
        </authorList>
    </citation>
    <scope>NUCLEOTIDE SEQUENCE</scope>
    <source>
        <strain evidence="2">Farmed</strain>
    </source>
</reference>
<comment type="caution">
    <text evidence="2">The sequence shown here is derived from an EMBL/GenBank/DDBJ whole genome shotgun (WGS) entry which is preliminary data.</text>
</comment>
<evidence type="ECO:0000313" key="2">
    <source>
        <dbReference type="EMBL" id="CAE1267795.1"/>
    </source>
</evidence>
<dbReference type="EMBL" id="CAHIKZ030001553">
    <property type="protein sequence ID" value="CAE1267795.1"/>
    <property type="molecule type" value="Genomic_DNA"/>
</dbReference>
<gene>
    <name evidence="2" type="ORF">SPHA_35753</name>
</gene>
<dbReference type="Proteomes" id="UP000597762">
    <property type="component" value="Unassembled WGS sequence"/>
</dbReference>
<sequence>MSLFLGLHIPLSSNNFTYFYLFLSLSIPHFISLSLSVSLSTFITLHLNILLHLIISRSISHSLNVSRSLSLFAIFPTLIIPLLSIAFSSLYLTSLISCKSLYYPSVPEYTFPSCSLSTISLSLQMSSSFSRSHFLLYLTLLFSLKPPYPPLYKPHLSLFSLRLNIHLSFILSRSISHSLNVPMIFSRSHSLLYLTLLLYKIPLSYPPDSARSFHPLSSIYIYIYLHVSVLLYLNIFICLSVTTRSNLSIFLYLIPFSLSLSLTLFHHPWK</sequence>
<keyword evidence="1" id="KW-1133">Transmembrane helix</keyword>
<feature type="transmembrane region" description="Helical" evidence="1">
    <location>
        <begin position="71"/>
        <end position="92"/>
    </location>
</feature>
<feature type="transmembrane region" description="Helical" evidence="1">
    <location>
        <begin position="184"/>
        <end position="201"/>
    </location>
</feature>
<feature type="transmembrane region" description="Helical" evidence="1">
    <location>
        <begin position="249"/>
        <end position="269"/>
    </location>
</feature>
<evidence type="ECO:0000256" key="1">
    <source>
        <dbReference type="SAM" id="Phobius"/>
    </source>
</evidence>
<proteinExistence type="predicted"/>